<dbReference type="Proteomes" id="UP000093482">
    <property type="component" value="Unassembled WGS sequence"/>
</dbReference>
<gene>
    <name evidence="3" type="ORF">A6K76_05505</name>
</gene>
<dbReference type="AlphaFoldDB" id="A0A1C0Z1V0"/>
<evidence type="ECO:0000313" key="4">
    <source>
        <dbReference type="Proteomes" id="UP000093482"/>
    </source>
</evidence>
<comment type="caution">
    <text evidence="3">The sequence shown here is derived from an EMBL/GenBank/DDBJ whole genome shotgun (WGS) entry which is preliminary data.</text>
</comment>
<proteinExistence type="predicted"/>
<evidence type="ECO:0000256" key="1">
    <source>
        <dbReference type="SAM" id="Coils"/>
    </source>
</evidence>
<reference evidence="3 4" key="1">
    <citation type="submission" date="2016-07" db="EMBL/GenBank/DDBJ databases">
        <title>Caryophanon latum genome sequencing.</title>
        <authorList>
            <person name="Verma A."/>
            <person name="Pal Y."/>
            <person name="Krishnamurthi S."/>
        </authorList>
    </citation>
    <scope>NUCLEOTIDE SEQUENCE [LARGE SCALE GENOMIC DNA]</scope>
    <source>
        <strain evidence="3 4">DSM 14151</strain>
    </source>
</reference>
<keyword evidence="4" id="KW-1185">Reference proteome</keyword>
<protein>
    <submittedName>
        <fullName evidence="3">Uncharacterized protein</fullName>
    </submittedName>
</protein>
<feature type="coiled-coil region" evidence="1">
    <location>
        <begin position="19"/>
        <end position="55"/>
    </location>
</feature>
<organism evidence="3 4">
    <name type="scientific">Caryophanon latum</name>
    <dbReference type="NCBI Taxonomy" id="33977"/>
    <lineage>
        <taxon>Bacteria</taxon>
        <taxon>Bacillati</taxon>
        <taxon>Bacillota</taxon>
        <taxon>Bacilli</taxon>
        <taxon>Bacillales</taxon>
        <taxon>Caryophanaceae</taxon>
        <taxon>Caryophanon</taxon>
    </lineage>
</organism>
<dbReference type="RefSeq" id="WP_066461778.1">
    <property type="nucleotide sequence ID" value="NZ_MATO01000010.1"/>
</dbReference>
<sequence length="97" mass="11575">MIEKIMKIEEKISKRKLKIEGYEDALREEKRLLKKEEEQLEVAKYDELLRKLKMNKISVDYILEKLDDVIIKKEIQQLEESKSTTTSNSFSSETTQH</sequence>
<feature type="region of interest" description="Disordered" evidence="2">
    <location>
        <begin position="78"/>
        <end position="97"/>
    </location>
</feature>
<evidence type="ECO:0000313" key="3">
    <source>
        <dbReference type="EMBL" id="OCS93350.1"/>
    </source>
</evidence>
<keyword evidence="1" id="KW-0175">Coiled coil</keyword>
<evidence type="ECO:0000256" key="2">
    <source>
        <dbReference type="SAM" id="MobiDB-lite"/>
    </source>
</evidence>
<feature type="compositionally biased region" description="Low complexity" evidence="2">
    <location>
        <begin position="83"/>
        <end position="97"/>
    </location>
</feature>
<name>A0A1C0Z1V0_9BACL</name>
<dbReference type="EMBL" id="MATO01000010">
    <property type="protein sequence ID" value="OCS93350.1"/>
    <property type="molecule type" value="Genomic_DNA"/>
</dbReference>
<accession>A0A1C0Z1V0</accession>